<evidence type="ECO:0000259" key="8">
    <source>
        <dbReference type="Pfam" id="PF02687"/>
    </source>
</evidence>
<keyword evidence="2" id="KW-1003">Cell membrane</keyword>
<dbReference type="RefSeq" id="WP_002702594.1">
    <property type="nucleotide sequence ID" value="NZ_AAWS01000046.1"/>
</dbReference>
<dbReference type="Pfam" id="PF12704">
    <property type="entry name" value="MacB_PCD"/>
    <property type="match status" value="1"/>
</dbReference>
<dbReference type="AlphaFoldDB" id="A1ZVN8"/>
<dbReference type="GO" id="GO:0022857">
    <property type="term" value="F:transmembrane transporter activity"/>
    <property type="evidence" value="ECO:0007669"/>
    <property type="project" value="TreeGrafter"/>
</dbReference>
<proteinExistence type="inferred from homology"/>
<dbReference type="InterPro" id="IPR003838">
    <property type="entry name" value="ABC3_permease_C"/>
</dbReference>
<feature type="transmembrane region" description="Helical" evidence="7">
    <location>
        <begin position="21"/>
        <end position="41"/>
    </location>
</feature>
<dbReference type="InterPro" id="IPR025857">
    <property type="entry name" value="MacB_PCD"/>
</dbReference>
<dbReference type="eggNOG" id="COG0577">
    <property type="taxonomic scope" value="Bacteria"/>
</dbReference>
<comment type="similarity">
    <text evidence="6">Belongs to the ABC-4 integral membrane protein family.</text>
</comment>
<dbReference type="GO" id="GO:0005886">
    <property type="term" value="C:plasma membrane"/>
    <property type="evidence" value="ECO:0007669"/>
    <property type="project" value="UniProtKB-SubCell"/>
</dbReference>
<feature type="transmembrane region" description="Helical" evidence="7">
    <location>
        <begin position="382"/>
        <end position="403"/>
    </location>
</feature>
<evidence type="ECO:0000256" key="2">
    <source>
        <dbReference type="ARBA" id="ARBA00022475"/>
    </source>
</evidence>
<accession>A1ZVN8</accession>
<dbReference type="Pfam" id="PF02687">
    <property type="entry name" value="FtsX"/>
    <property type="match status" value="1"/>
</dbReference>
<evidence type="ECO:0000313" key="10">
    <source>
        <dbReference type="EMBL" id="EAY25581.1"/>
    </source>
</evidence>
<evidence type="ECO:0000313" key="11">
    <source>
        <dbReference type="Proteomes" id="UP000004095"/>
    </source>
</evidence>
<evidence type="ECO:0000256" key="3">
    <source>
        <dbReference type="ARBA" id="ARBA00022692"/>
    </source>
</evidence>
<feature type="transmembrane region" description="Helical" evidence="7">
    <location>
        <begin position="281"/>
        <end position="306"/>
    </location>
</feature>
<gene>
    <name evidence="10" type="ORF">M23134_00679</name>
</gene>
<reference evidence="10 11" key="1">
    <citation type="submission" date="2007-01" db="EMBL/GenBank/DDBJ databases">
        <authorList>
            <person name="Haygood M."/>
            <person name="Podell S."/>
            <person name="Anderson C."/>
            <person name="Hopkinson B."/>
            <person name="Roe K."/>
            <person name="Barbeau K."/>
            <person name="Gaasterland T."/>
            <person name="Ferriera S."/>
            <person name="Johnson J."/>
            <person name="Kravitz S."/>
            <person name="Beeson K."/>
            <person name="Sutton G."/>
            <person name="Rogers Y.-H."/>
            <person name="Friedman R."/>
            <person name="Frazier M."/>
            <person name="Venter J.C."/>
        </authorList>
    </citation>
    <scope>NUCLEOTIDE SEQUENCE [LARGE SCALE GENOMIC DNA]</scope>
    <source>
        <strain evidence="10 11">ATCC 23134</strain>
    </source>
</reference>
<feature type="domain" description="MacB-like periplasmic core" evidence="9">
    <location>
        <begin position="21"/>
        <end position="244"/>
    </location>
</feature>
<sequence>MFDLDKWQEILGTMRKNKLRTFLTAFGVFWGIFMLVLLLGAGKGMQNGVQREFGNEAKNSLWVWRGKTTMPHDGLKPGRSIIFSNDDYEAIEREVPGIKRLARRNRLSGAYTLNHKTRNASFPLYGANRVFFEINGEELVKGRFFNPNDLNEKRKVMILGERAKKVLFGDSTNAIGKYVNVKGVHFKVIGTYTLDGGGGRREERSYIPFSTYQSIFDTRPRIHLIGALAEDHVSAASIETDIRRVLAARHRFSEEDKQAVGINNNEEGFQRFNSLFGGIEAFVWFVGIGTLIAGIVGVSNIMLIIVKERTKEIGVRKAIGATPWSIISLILQESVVITAFSGYLGLLLGSGLLELMNLGIQQIEKSGGQAPYFTRPEVDLRVAIAATVILVISGAFAGLMPALKAARVKPIEALRAE</sequence>
<evidence type="ECO:0000256" key="5">
    <source>
        <dbReference type="ARBA" id="ARBA00023136"/>
    </source>
</evidence>
<comment type="subcellular location">
    <subcellularLocation>
        <location evidence="1">Cell membrane</location>
        <topology evidence="1">Multi-pass membrane protein</topology>
    </subcellularLocation>
</comment>
<evidence type="ECO:0000259" key="9">
    <source>
        <dbReference type="Pfam" id="PF12704"/>
    </source>
</evidence>
<keyword evidence="5 7" id="KW-0472">Membrane</keyword>
<dbReference type="EMBL" id="AAWS01000046">
    <property type="protein sequence ID" value="EAY25581.1"/>
    <property type="molecule type" value="Genomic_DNA"/>
</dbReference>
<dbReference type="PANTHER" id="PTHR30572">
    <property type="entry name" value="MEMBRANE COMPONENT OF TRANSPORTER-RELATED"/>
    <property type="match status" value="1"/>
</dbReference>
<dbReference type="PANTHER" id="PTHR30572:SF4">
    <property type="entry name" value="ABC TRANSPORTER PERMEASE YTRF"/>
    <property type="match status" value="1"/>
</dbReference>
<protein>
    <submittedName>
        <fullName evidence="10">ABC transporter, permease protein</fullName>
    </submittedName>
</protein>
<keyword evidence="11" id="KW-1185">Reference proteome</keyword>
<dbReference type="OrthoDB" id="9770036at2"/>
<evidence type="ECO:0000256" key="4">
    <source>
        <dbReference type="ARBA" id="ARBA00022989"/>
    </source>
</evidence>
<feature type="transmembrane region" description="Helical" evidence="7">
    <location>
        <begin position="326"/>
        <end position="348"/>
    </location>
</feature>
<dbReference type="InterPro" id="IPR050250">
    <property type="entry name" value="Macrolide_Exporter_MacB"/>
</dbReference>
<evidence type="ECO:0000256" key="1">
    <source>
        <dbReference type="ARBA" id="ARBA00004651"/>
    </source>
</evidence>
<comment type="caution">
    <text evidence="10">The sequence shown here is derived from an EMBL/GenBank/DDBJ whole genome shotgun (WGS) entry which is preliminary data.</text>
</comment>
<keyword evidence="4 7" id="KW-1133">Transmembrane helix</keyword>
<evidence type="ECO:0000256" key="7">
    <source>
        <dbReference type="SAM" id="Phobius"/>
    </source>
</evidence>
<organism evidence="10 11">
    <name type="scientific">Microscilla marina ATCC 23134</name>
    <dbReference type="NCBI Taxonomy" id="313606"/>
    <lineage>
        <taxon>Bacteria</taxon>
        <taxon>Pseudomonadati</taxon>
        <taxon>Bacteroidota</taxon>
        <taxon>Cytophagia</taxon>
        <taxon>Cytophagales</taxon>
        <taxon>Microscillaceae</taxon>
        <taxon>Microscilla</taxon>
    </lineage>
</organism>
<keyword evidence="3 7" id="KW-0812">Transmembrane</keyword>
<feature type="domain" description="ABC3 transporter permease C-terminal" evidence="8">
    <location>
        <begin position="285"/>
        <end position="409"/>
    </location>
</feature>
<dbReference type="Proteomes" id="UP000004095">
    <property type="component" value="Unassembled WGS sequence"/>
</dbReference>
<name>A1ZVN8_MICM2</name>
<evidence type="ECO:0000256" key="6">
    <source>
        <dbReference type="ARBA" id="ARBA00038076"/>
    </source>
</evidence>